<proteinExistence type="predicted"/>
<evidence type="ECO:0000259" key="5">
    <source>
        <dbReference type="Pfam" id="PF04357"/>
    </source>
</evidence>
<keyword evidence="2" id="KW-0812">Transmembrane</keyword>
<dbReference type="PANTHER" id="PTHR36985:SF1">
    <property type="entry name" value="TRANSLOCATION AND ASSEMBLY MODULE SUBUNIT TAMB"/>
    <property type="match status" value="1"/>
</dbReference>
<keyword evidence="7" id="KW-1185">Reference proteome</keyword>
<organism evidence="6 7">
    <name type="scientific">Paludibacterium denitrificans</name>
    <dbReference type="NCBI Taxonomy" id="2675226"/>
    <lineage>
        <taxon>Bacteria</taxon>
        <taxon>Pseudomonadati</taxon>
        <taxon>Pseudomonadota</taxon>
        <taxon>Betaproteobacteria</taxon>
        <taxon>Neisseriales</taxon>
        <taxon>Chromobacteriaceae</taxon>
        <taxon>Paludibacterium</taxon>
    </lineage>
</organism>
<dbReference type="Pfam" id="PF04357">
    <property type="entry name" value="TamB"/>
    <property type="match status" value="1"/>
</dbReference>
<evidence type="ECO:0000256" key="1">
    <source>
        <dbReference type="ARBA" id="ARBA00004167"/>
    </source>
</evidence>
<dbReference type="GO" id="GO:0009306">
    <property type="term" value="P:protein secretion"/>
    <property type="evidence" value="ECO:0007669"/>
    <property type="project" value="InterPro"/>
</dbReference>
<dbReference type="Proteomes" id="UP000446658">
    <property type="component" value="Unassembled WGS sequence"/>
</dbReference>
<comment type="caution">
    <text evidence="6">The sequence shown here is derived from an EMBL/GenBank/DDBJ whole genome shotgun (WGS) entry which is preliminary data.</text>
</comment>
<protein>
    <recommendedName>
        <fullName evidence="5">Translocation and assembly module TamB C-terminal domain-containing protein</fullName>
    </recommendedName>
</protein>
<gene>
    <name evidence="6" type="ORF">GKE73_08810</name>
</gene>
<keyword evidence="4" id="KW-0472">Membrane</keyword>
<dbReference type="AlphaFoldDB" id="A0A844G9U4"/>
<feature type="domain" description="Translocation and assembly module TamB C-terminal" evidence="5">
    <location>
        <begin position="369"/>
        <end position="486"/>
    </location>
</feature>
<evidence type="ECO:0000313" key="7">
    <source>
        <dbReference type="Proteomes" id="UP000446658"/>
    </source>
</evidence>
<evidence type="ECO:0000256" key="4">
    <source>
        <dbReference type="ARBA" id="ARBA00023136"/>
    </source>
</evidence>
<dbReference type="InterPro" id="IPR007452">
    <property type="entry name" value="TamB_C"/>
</dbReference>
<evidence type="ECO:0000256" key="3">
    <source>
        <dbReference type="ARBA" id="ARBA00022989"/>
    </source>
</evidence>
<dbReference type="EMBL" id="WLYX01000001">
    <property type="protein sequence ID" value="MTD33206.1"/>
    <property type="molecule type" value="Genomic_DNA"/>
</dbReference>
<comment type="subcellular location">
    <subcellularLocation>
        <location evidence="1">Membrane</location>
        <topology evidence="1">Single-pass membrane protein</topology>
    </subcellularLocation>
</comment>
<evidence type="ECO:0000313" key="6">
    <source>
        <dbReference type="EMBL" id="MTD33206.1"/>
    </source>
</evidence>
<name>A0A844G9U4_9NEIS</name>
<evidence type="ECO:0000256" key="2">
    <source>
        <dbReference type="ARBA" id="ARBA00022692"/>
    </source>
</evidence>
<keyword evidence="3" id="KW-1133">Transmembrane helix</keyword>
<sequence length="490" mass="51590">MVKGQAELAGTPALPLVSANLRASQLRLPGQLAVASLALRGELKADAASPFQLLLDASGVQSGRLAVEQLHARADGQRLHHRLQLDGRFRLDAHAYTLALAASGGLPAASSQWRGTLEKLTLTGTPGVRLLAPAALEIGPARQRLANARWVALGGSVQLAEWLRSANGNVSSRGQANGLHLAELAAWWPLPLQQSLVLDGDWSFGYGPLGHLQLRRSAGDVWLPGQSNHPLALGLKQAALALQLGNGRAAATLALDSQYGTLAANGSLPWRGTLPDGRTPLAGTLQLNLPSLAVLAVLAPLAGPSLQLGGQLSANLAFSGPLAQPQLQGLSGQQLLLADHKTGIRLGDGQLQGRLDGRLLILERLRFGGGKGEVVANGVLDLKDNVPDATVRVTLTRFSVFDRPNRLLVVSGVTDLAFVNRKISLSGHLRADQGRVDLPKQGTPTLGDDVIVKGRVAAEPSAFASLPITVALDLDLGDRFRFTGRGWMWN</sequence>
<accession>A0A844G9U4</accession>
<dbReference type="PANTHER" id="PTHR36985">
    <property type="entry name" value="TRANSLOCATION AND ASSEMBLY MODULE SUBUNIT TAMB"/>
    <property type="match status" value="1"/>
</dbReference>
<dbReference type="GO" id="GO:0005886">
    <property type="term" value="C:plasma membrane"/>
    <property type="evidence" value="ECO:0007669"/>
    <property type="project" value="InterPro"/>
</dbReference>
<reference evidence="6 7" key="1">
    <citation type="submission" date="2019-11" db="EMBL/GenBank/DDBJ databases">
        <title>Draft genome sequence of Paludibacterium sp. dN18-1.</title>
        <authorList>
            <person name="Im W.-T."/>
        </authorList>
    </citation>
    <scope>NUCLEOTIDE SEQUENCE [LARGE SCALE GENOMIC DNA]</scope>
    <source>
        <strain evidence="7">dN 18-1</strain>
    </source>
</reference>